<proteinExistence type="predicted"/>
<dbReference type="AlphaFoldDB" id="A0A3N4IZ04"/>
<dbReference type="OrthoDB" id="5348903at2759"/>
<organism evidence="1 2">
    <name type="scientific">Choiromyces venosus 120613-1</name>
    <dbReference type="NCBI Taxonomy" id="1336337"/>
    <lineage>
        <taxon>Eukaryota</taxon>
        <taxon>Fungi</taxon>
        <taxon>Dikarya</taxon>
        <taxon>Ascomycota</taxon>
        <taxon>Pezizomycotina</taxon>
        <taxon>Pezizomycetes</taxon>
        <taxon>Pezizales</taxon>
        <taxon>Tuberaceae</taxon>
        <taxon>Choiromyces</taxon>
    </lineage>
</organism>
<name>A0A3N4IZ04_9PEZI</name>
<dbReference type="Proteomes" id="UP000276215">
    <property type="component" value="Unassembled WGS sequence"/>
</dbReference>
<evidence type="ECO:0000313" key="2">
    <source>
        <dbReference type="Proteomes" id="UP000276215"/>
    </source>
</evidence>
<gene>
    <name evidence="1" type="ORF">L873DRAFT_1796084</name>
</gene>
<protein>
    <submittedName>
        <fullName evidence="1">Uncharacterized protein</fullName>
    </submittedName>
</protein>
<evidence type="ECO:0000313" key="1">
    <source>
        <dbReference type="EMBL" id="RPA89440.1"/>
    </source>
</evidence>
<reference evidence="1 2" key="1">
    <citation type="journal article" date="2018" name="Nat. Ecol. Evol.">
        <title>Pezizomycetes genomes reveal the molecular basis of ectomycorrhizal truffle lifestyle.</title>
        <authorList>
            <person name="Murat C."/>
            <person name="Payen T."/>
            <person name="Noel B."/>
            <person name="Kuo A."/>
            <person name="Morin E."/>
            <person name="Chen J."/>
            <person name="Kohler A."/>
            <person name="Krizsan K."/>
            <person name="Balestrini R."/>
            <person name="Da Silva C."/>
            <person name="Montanini B."/>
            <person name="Hainaut M."/>
            <person name="Levati E."/>
            <person name="Barry K.W."/>
            <person name="Belfiori B."/>
            <person name="Cichocki N."/>
            <person name="Clum A."/>
            <person name="Dockter R.B."/>
            <person name="Fauchery L."/>
            <person name="Guy J."/>
            <person name="Iotti M."/>
            <person name="Le Tacon F."/>
            <person name="Lindquist E.A."/>
            <person name="Lipzen A."/>
            <person name="Malagnac F."/>
            <person name="Mello A."/>
            <person name="Molinier V."/>
            <person name="Miyauchi S."/>
            <person name="Poulain J."/>
            <person name="Riccioni C."/>
            <person name="Rubini A."/>
            <person name="Sitrit Y."/>
            <person name="Splivallo R."/>
            <person name="Traeger S."/>
            <person name="Wang M."/>
            <person name="Zifcakova L."/>
            <person name="Wipf D."/>
            <person name="Zambonelli A."/>
            <person name="Paolocci F."/>
            <person name="Nowrousian M."/>
            <person name="Ottonello S."/>
            <person name="Baldrian P."/>
            <person name="Spatafora J.W."/>
            <person name="Henrissat B."/>
            <person name="Nagy L.G."/>
            <person name="Aury J.M."/>
            <person name="Wincker P."/>
            <person name="Grigoriev I.V."/>
            <person name="Bonfante P."/>
            <person name="Martin F.M."/>
        </authorList>
    </citation>
    <scope>NUCLEOTIDE SEQUENCE [LARGE SCALE GENOMIC DNA]</scope>
    <source>
        <strain evidence="1 2">120613-1</strain>
    </source>
</reference>
<keyword evidence="2" id="KW-1185">Reference proteome</keyword>
<sequence>MRLGKLQESMRDSIRQAAAEVHDFVCFATFVDLIHPWGCTLTSESIRDAETLASKIPFSEPRQAFIKLRQAYDLQTPIPGHRLSKARELPTITKFAMEEWHRDYLSHVATTGIRVITFGIVFRWWIDYQRKLMSSDQEKATPIVQALIDQGYISKTKWAEADSMSGLCKNIPLPSFVKPNPRTETQLPIYTQFKVHPQGREDFQEFQKILGQIYSLFEKDSCSALAIISKAYYTKKENYLKIMAGDQQMFSRKYLNAASYFFNLLRWIKAVVFKNQSHHFWHDKFEVSLFEAVIALRQDPPLQTRRIWQQSRERVYHRLACTFL</sequence>
<accession>A0A3N4IZ04</accession>
<dbReference type="EMBL" id="ML120579">
    <property type="protein sequence ID" value="RPA89440.1"/>
    <property type="molecule type" value="Genomic_DNA"/>
</dbReference>